<dbReference type="RefSeq" id="WP_337331545.1">
    <property type="nucleotide sequence ID" value="NZ_JBBDGM010000004.1"/>
</dbReference>
<accession>A0ABU8L978</accession>
<keyword evidence="2" id="KW-1185">Reference proteome</keyword>
<evidence type="ECO:0000313" key="1">
    <source>
        <dbReference type="EMBL" id="MEJ1087876.1"/>
    </source>
</evidence>
<protein>
    <recommendedName>
        <fullName evidence="3">DUF559 domain-containing protein</fullName>
    </recommendedName>
</protein>
<evidence type="ECO:0000313" key="2">
    <source>
        <dbReference type="Proteomes" id="UP001371224"/>
    </source>
</evidence>
<proteinExistence type="predicted"/>
<gene>
    <name evidence="1" type="ORF">WDU99_06055</name>
</gene>
<dbReference type="EMBL" id="JBBDGM010000004">
    <property type="protein sequence ID" value="MEJ1087876.1"/>
    <property type="molecule type" value="Genomic_DNA"/>
</dbReference>
<dbReference type="SUPFAM" id="SSF52980">
    <property type="entry name" value="Restriction endonuclease-like"/>
    <property type="match status" value="1"/>
</dbReference>
<comment type="caution">
    <text evidence="1">The sequence shown here is derived from an EMBL/GenBank/DDBJ whole genome shotgun (WGS) entry which is preliminary data.</text>
</comment>
<dbReference type="InterPro" id="IPR011335">
    <property type="entry name" value="Restrct_endonuc-II-like"/>
</dbReference>
<evidence type="ECO:0008006" key="3">
    <source>
        <dbReference type="Google" id="ProtNLM"/>
    </source>
</evidence>
<name>A0ABU8L978_9MICO</name>
<organism evidence="1 2">
    <name type="scientific">Microbacterium bandirmense</name>
    <dbReference type="NCBI Taxonomy" id="3122050"/>
    <lineage>
        <taxon>Bacteria</taxon>
        <taxon>Bacillati</taxon>
        <taxon>Actinomycetota</taxon>
        <taxon>Actinomycetes</taxon>
        <taxon>Micrococcales</taxon>
        <taxon>Microbacteriaceae</taxon>
        <taxon>Microbacterium</taxon>
    </lineage>
</organism>
<reference evidence="1 2" key="1">
    <citation type="submission" date="2024-02" db="EMBL/GenBank/DDBJ databases">
        <authorList>
            <person name="Saticioglu I.B."/>
        </authorList>
    </citation>
    <scope>NUCLEOTIDE SEQUENCE [LARGE SCALE GENOMIC DNA]</scope>
    <source>
        <strain evidence="1 2">Mu-80</strain>
    </source>
</reference>
<sequence length="329" mass="36252">MRNPGPLPESLGLRFAVADALNAGATPGRLRRSDLDAPFHAVRVRPIASDLSDFDPFTRQVTERRIQAYHYAPRLRADQVLSHESAVAVLGGPLPLVFTPRSDTDGAPPDPMDGQHLDVHVSTIGDGPLVRAKGVRGHRAAPDATTVSRVRDFMIVSPATSWAQLAHLRLPDLVALGDYYCRQWRPGPGRPDVGRAPLTTIDQLRSTIASFRWSGIRRLREAVELVREDSWSPRESQLRCHLVLAGLPEPLLNHDVYEDGRFLGCVDLAYPDRKIAIEYHGVLHSGQYAADVERIAGLRAAGWIVIEVTSALFAHPEQIIARVRAALRA</sequence>
<dbReference type="Proteomes" id="UP001371224">
    <property type="component" value="Unassembled WGS sequence"/>
</dbReference>